<dbReference type="PANTHER" id="PTHR28626:SF3">
    <property type="entry name" value="SRR1-LIKE PROTEIN"/>
    <property type="match status" value="1"/>
</dbReference>
<dbReference type="Proteomes" id="UP000316079">
    <property type="component" value="Unassembled WGS sequence"/>
</dbReference>
<comment type="caution">
    <text evidence="3">The sequence shown here is derived from an EMBL/GenBank/DDBJ whole genome shotgun (WGS) entry which is preliminary data.</text>
</comment>
<evidence type="ECO:0000313" key="3">
    <source>
        <dbReference type="EMBL" id="TRY60555.1"/>
    </source>
</evidence>
<evidence type="ECO:0000313" key="4">
    <source>
        <dbReference type="Proteomes" id="UP000316079"/>
    </source>
</evidence>
<proteinExistence type="inferred from homology"/>
<dbReference type="InterPro" id="IPR040044">
    <property type="entry name" value="SRR1L"/>
</dbReference>
<dbReference type="AlphaFoldDB" id="A0A553N540"/>
<accession>A0A553N540</accession>
<dbReference type="Pfam" id="PF07985">
    <property type="entry name" value="SRR1"/>
    <property type="match status" value="1"/>
</dbReference>
<feature type="domain" description="SRR1-like" evidence="2">
    <location>
        <begin position="67"/>
        <end position="144"/>
    </location>
</feature>
<keyword evidence="4" id="KW-1185">Reference proteome</keyword>
<dbReference type="GO" id="GO:0005634">
    <property type="term" value="C:nucleus"/>
    <property type="evidence" value="ECO:0007669"/>
    <property type="project" value="TreeGrafter"/>
</dbReference>
<dbReference type="EMBL" id="SRMA01027045">
    <property type="protein sequence ID" value="TRY60555.1"/>
    <property type="molecule type" value="Genomic_DNA"/>
</dbReference>
<gene>
    <name evidence="3" type="ORF">DNTS_026970</name>
</gene>
<name>A0A553N540_9TELE</name>
<evidence type="ECO:0000256" key="1">
    <source>
        <dbReference type="ARBA" id="ARBA00009856"/>
    </source>
</evidence>
<organism evidence="3 4">
    <name type="scientific">Danionella cerebrum</name>
    <dbReference type="NCBI Taxonomy" id="2873325"/>
    <lineage>
        <taxon>Eukaryota</taxon>
        <taxon>Metazoa</taxon>
        <taxon>Chordata</taxon>
        <taxon>Craniata</taxon>
        <taxon>Vertebrata</taxon>
        <taxon>Euteleostomi</taxon>
        <taxon>Actinopterygii</taxon>
        <taxon>Neopterygii</taxon>
        <taxon>Teleostei</taxon>
        <taxon>Ostariophysi</taxon>
        <taxon>Cypriniformes</taxon>
        <taxon>Danionidae</taxon>
        <taxon>Danioninae</taxon>
        <taxon>Danionella</taxon>
    </lineage>
</organism>
<reference evidence="3 4" key="1">
    <citation type="journal article" date="2019" name="Sci. Data">
        <title>Hybrid genome assembly and annotation of Danionella translucida.</title>
        <authorList>
            <person name="Kadobianskyi M."/>
            <person name="Schulze L."/>
            <person name="Schuelke M."/>
            <person name="Judkewitz B."/>
        </authorList>
    </citation>
    <scope>NUCLEOTIDE SEQUENCE [LARGE SCALE GENOMIC DNA]</scope>
    <source>
        <strain evidence="3 4">Bolton</strain>
    </source>
</reference>
<dbReference type="InterPro" id="IPR012942">
    <property type="entry name" value="SRR1-like"/>
</dbReference>
<protein>
    <recommendedName>
        <fullName evidence="2">SRR1-like domain-containing protein</fullName>
    </recommendedName>
</protein>
<evidence type="ECO:0000259" key="2">
    <source>
        <dbReference type="Pfam" id="PF07985"/>
    </source>
</evidence>
<dbReference type="OrthoDB" id="551431at2759"/>
<dbReference type="PANTHER" id="PTHR28626">
    <property type="entry name" value="SRR1-LIKE PROTEIN"/>
    <property type="match status" value="1"/>
</dbReference>
<dbReference type="GO" id="GO:0005737">
    <property type="term" value="C:cytoplasm"/>
    <property type="evidence" value="ECO:0007669"/>
    <property type="project" value="TreeGrafter"/>
</dbReference>
<comment type="similarity">
    <text evidence="1">Belongs to the SRR1 family.</text>
</comment>
<sequence>MACEEWQVAGRRKKAAKRGKQALNPNSYQVSLCKTDEQKIRNAMNELRVETFWMEWKDILSDHLLPNTDGPLKNCVCYGLGPFASCVSSRYQLAMLLLLLETLQIPMSNCCVYDPVFSPSECDSLKELGFTVLTENENINGTDTTLTHIYGHIHRMLQRELERDYSFLSTVIGVCEETALPCSPRFLDVFNDTSLVCFPLENLEKLTEHTWIDPREPLYQHCQDLEIIQRLKQN</sequence>
<dbReference type="STRING" id="623744.A0A553N540"/>